<sequence length="642" mass="72946">MSSHEIDVYRRYPVTRPGYLPDVLPPIFSEPGSLPPGIRQQWAIEKFSIWLDGRLGIFNEIDTLIVNSRCWLFCQTKEGSHEPLFSQTVHHVDEEQKQQASKELETDDMVFSIGSNRQAEFPPMRFFFHTLDDKKSFLHCYLHVCMMTANIIIPRILFKDGEQLYPSTGMTNTEKIFFQLATDVINKVSGTGAYELAHLVQWDDVPSKDDAEQVRWLFKNNPPTFIVMPGNTHTQLSFSAADIVYRDDDLDRIGRLCLPLEQFPLHRSLDNSPYHQSLDNVQGLPDRVMSSLPVYGSHNQTLALDKSKGTQTICIPLEMLRLHSALESIQVGSDEARHSALCLKATMRLSIQHEFSHFVVTNLHKFENIPSRNSLTWATNDIYDTAVSEIQGGDGPLDLGFLTEIRLTRGRTELVQTQAGWLELGQVVPSKIVERHLWELNPDLRKSTSTPENNRVNQEDLKSDSEADPDHDNIESDSKSDPIDNHTDALGSPFVQSIFMRPTDAPDPTPEPENSMNYEIDLLHRPVILALVSHEDVKKYAEGIFYSKQIHSPELPVADLSTGSHVLLRSPLRTPQQRVKYSPERDNPVKSLMIGVAVEDENSQPKPTSPLGRGARFLESELRPDNIVWICRKEIEREPDVF</sequence>
<comment type="caution">
    <text evidence="2">The sequence shown here is derived from an EMBL/GenBank/DDBJ whole genome shotgun (WGS) entry which is preliminary data.</text>
</comment>
<dbReference type="EMBL" id="JAUEPR010000021">
    <property type="protein sequence ID" value="KAK0476073.1"/>
    <property type="molecule type" value="Genomic_DNA"/>
</dbReference>
<evidence type="ECO:0000313" key="2">
    <source>
        <dbReference type="EMBL" id="KAK0476073.1"/>
    </source>
</evidence>
<evidence type="ECO:0000256" key="1">
    <source>
        <dbReference type="SAM" id="MobiDB-lite"/>
    </source>
</evidence>
<feature type="compositionally biased region" description="Polar residues" evidence="1">
    <location>
        <begin position="447"/>
        <end position="456"/>
    </location>
</feature>
<reference evidence="2" key="1">
    <citation type="submission" date="2023-06" db="EMBL/GenBank/DDBJ databases">
        <authorList>
            <consortium name="Lawrence Berkeley National Laboratory"/>
            <person name="Ahrendt S."/>
            <person name="Sahu N."/>
            <person name="Indic B."/>
            <person name="Wong-Bajracharya J."/>
            <person name="Merenyi Z."/>
            <person name="Ke H.-M."/>
            <person name="Monk M."/>
            <person name="Kocsube S."/>
            <person name="Drula E."/>
            <person name="Lipzen A."/>
            <person name="Balint B."/>
            <person name="Henrissat B."/>
            <person name="Andreopoulos B."/>
            <person name="Martin F.M."/>
            <person name="Harder C.B."/>
            <person name="Rigling D."/>
            <person name="Ford K.L."/>
            <person name="Foster G.D."/>
            <person name="Pangilinan J."/>
            <person name="Papanicolaou A."/>
            <person name="Barry K."/>
            <person name="LaButti K."/>
            <person name="Viragh M."/>
            <person name="Koriabine M."/>
            <person name="Yan M."/>
            <person name="Riley R."/>
            <person name="Champramary S."/>
            <person name="Plett K.L."/>
            <person name="Tsai I.J."/>
            <person name="Slot J."/>
            <person name="Sipos G."/>
            <person name="Plett J."/>
            <person name="Nagy L.G."/>
            <person name="Grigoriev I.V."/>
        </authorList>
    </citation>
    <scope>NUCLEOTIDE SEQUENCE</scope>
    <source>
        <strain evidence="2">ICMP 16352</strain>
    </source>
</reference>
<name>A0AA39P1Z0_9AGAR</name>
<gene>
    <name evidence="2" type="ORF">IW261DRAFT_435345</name>
</gene>
<keyword evidence="3" id="KW-1185">Reference proteome</keyword>
<proteinExistence type="predicted"/>
<dbReference type="Proteomes" id="UP001175227">
    <property type="component" value="Unassembled WGS sequence"/>
</dbReference>
<organism evidence="2 3">
    <name type="scientific">Armillaria novae-zelandiae</name>
    <dbReference type="NCBI Taxonomy" id="153914"/>
    <lineage>
        <taxon>Eukaryota</taxon>
        <taxon>Fungi</taxon>
        <taxon>Dikarya</taxon>
        <taxon>Basidiomycota</taxon>
        <taxon>Agaricomycotina</taxon>
        <taxon>Agaricomycetes</taxon>
        <taxon>Agaricomycetidae</taxon>
        <taxon>Agaricales</taxon>
        <taxon>Marasmiineae</taxon>
        <taxon>Physalacriaceae</taxon>
        <taxon>Armillaria</taxon>
    </lineage>
</organism>
<accession>A0AA39P1Z0</accession>
<feature type="region of interest" description="Disordered" evidence="1">
    <location>
        <begin position="444"/>
        <end position="487"/>
    </location>
</feature>
<protein>
    <submittedName>
        <fullName evidence="2">Uncharacterized protein</fullName>
    </submittedName>
</protein>
<evidence type="ECO:0000313" key="3">
    <source>
        <dbReference type="Proteomes" id="UP001175227"/>
    </source>
</evidence>
<dbReference type="AlphaFoldDB" id="A0AA39P1Z0"/>
<feature type="compositionally biased region" description="Basic and acidic residues" evidence="1">
    <location>
        <begin position="457"/>
        <end position="487"/>
    </location>
</feature>